<dbReference type="InterPro" id="IPR049453">
    <property type="entry name" value="Memb_transporter_dom"/>
</dbReference>
<feature type="transmembrane region" description="Helical" evidence="5">
    <location>
        <begin position="136"/>
        <end position="154"/>
    </location>
</feature>
<comment type="subcellular location">
    <subcellularLocation>
        <location evidence="1">Membrane</location>
        <topology evidence="1">Multi-pass membrane protein</topology>
    </subcellularLocation>
</comment>
<feature type="domain" description="Integral membrane bound transporter" evidence="6">
    <location>
        <begin position="28"/>
        <end position="149"/>
    </location>
</feature>
<dbReference type="GO" id="GO:0016020">
    <property type="term" value="C:membrane"/>
    <property type="evidence" value="ECO:0007669"/>
    <property type="project" value="UniProtKB-SubCell"/>
</dbReference>
<dbReference type="KEGG" id="crf:FRC0190_02118"/>
<dbReference type="AlphaFoldDB" id="A0A6I8MIQ8"/>
<sequence length="375" mass="39882">MLWMRKGYQRVQHGLLSIVQMSVAAGLAYFVALDFLHHTKPFFAPMAAIIMLGLNSGNRLKKAVELSIGCSLGVGLGDFLIYGIGSGYWQLALAVFISLFLATFLSSSQLLINQVAIGSILISTIMPPGSTAATDRMIDAFIGCGFGILTMALLPHSPLAEGRREVAKVLTMASGALTQVSTAMRTGDVDGIREALRQARGSQAAINAMIDAAKSGQEEVAVSPFLWSSKARVRSFVRILHPVDNAMRNTRVLARRAQVLIEDGDEVSEAQVQLIDDLVSVTAAVAGIYDRRGAASEAAEIPELVRTLQTMAARAGLSVAEGKVLSAQVVLAQTRSTIVDLLQVCGMSRASAVASLALTSESPAYPSEIRDDPNH</sequence>
<evidence type="ECO:0000313" key="7">
    <source>
        <dbReference type="EMBL" id="VZH86190.1"/>
    </source>
</evidence>
<dbReference type="EMBL" id="LR738855">
    <property type="protein sequence ID" value="VZH86190.1"/>
    <property type="molecule type" value="Genomic_DNA"/>
</dbReference>
<proteinExistence type="predicted"/>
<keyword evidence="4 5" id="KW-0472">Membrane</keyword>
<dbReference type="Proteomes" id="UP000423525">
    <property type="component" value="Chromosome"/>
</dbReference>
<protein>
    <submittedName>
        <fullName evidence="7">FUSC family protein</fullName>
    </submittedName>
</protein>
<keyword evidence="2 5" id="KW-0812">Transmembrane</keyword>
<evidence type="ECO:0000256" key="4">
    <source>
        <dbReference type="ARBA" id="ARBA00023136"/>
    </source>
</evidence>
<accession>A0A6I8MIQ8</accession>
<evidence type="ECO:0000256" key="3">
    <source>
        <dbReference type="ARBA" id="ARBA00022989"/>
    </source>
</evidence>
<evidence type="ECO:0000256" key="1">
    <source>
        <dbReference type="ARBA" id="ARBA00004141"/>
    </source>
</evidence>
<organism evidence="7 8">
    <name type="scientific">Corynebacterium rouxii</name>
    <dbReference type="NCBI Taxonomy" id="2719119"/>
    <lineage>
        <taxon>Bacteria</taxon>
        <taxon>Bacillati</taxon>
        <taxon>Actinomycetota</taxon>
        <taxon>Actinomycetes</taxon>
        <taxon>Mycobacteriales</taxon>
        <taxon>Corynebacteriaceae</taxon>
        <taxon>Corynebacterium</taxon>
    </lineage>
</organism>
<name>A0A6I8MIQ8_9CORY</name>
<evidence type="ECO:0000256" key="2">
    <source>
        <dbReference type="ARBA" id="ARBA00022692"/>
    </source>
</evidence>
<reference evidence="7 8" key="1">
    <citation type="submission" date="2019-11" db="EMBL/GenBank/DDBJ databases">
        <authorList>
            <person name="Brisse S."/>
        </authorList>
    </citation>
    <scope>NUCLEOTIDE SEQUENCE [LARGE SCALE GENOMIC DNA]</scope>
    <source>
        <strain evidence="7">FRC0190</strain>
    </source>
</reference>
<evidence type="ECO:0000313" key="8">
    <source>
        <dbReference type="Proteomes" id="UP000423525"/>
    </source>
</evidence>
<evidence type="ECO:0000259" key="6">
    <source>
        <dbReference type="Pfam" id="PF13515"/>
    </source>
</evidence>
<feature type="transmembrane region" description="Helical" evidence="5">
    <location>
        <begin position="12"/>
        <end position="32"/>
    </location>
</feature>
<feature type="transmembrane region" description="Helical" evidence="5">
    <location>
        <begin position="88"/>
        <end position="105"/>
    </location>
</feature>
<feature type="transmembrane region" description="Helical" evidence="5">
    <location>
        <begin position="110"/>
        <end position="130"/>
    </location>
</feature>
<evidence type="ECO:0000256" key="5">
    <source>
        <dbReference type="SAM" id="Phobius"/>
    </source>
</evidence>
<gene>
    <name evidence="7" type="ORF">FRC0190_02118</name>
</gene>
<dbReference type="RefSeq" id="WP_155874211.1">
    <property type="nucleotide sequence ID" value="NZ_LR738855.1"/>
</dbReference>
<keyword evidence="3 5" id="KW-1133">Transmembrane helix</keyword>
<feature type="transmembrane region" description="Helical" evidence="5">
    <location>
        <begin position="38"/>
        <end position="56"/>
    </location>
</feature>
<dbReference type="Pfam" id="PF13515">
    <property type="entry name" value="FUSC_2"/>
    <property type="match status" value="1"/>
</dbReference>